<dbReference type="AlphaFoldDB" id="A0A0F9TQY8"/>
<reference evidence="1" key="1">
    <citation type="journal article" date="2015" name="Nature">
        <title>Complex archaea that bridge the gap between prokaryotes and eukaryotes.</title>
        <authorList>
            <person name="Spang A."/>
            <person name="Saw J.H."/>
            <person name="Jorgensen S.L."/>
            <person name="Zaremba-Niedzwiedzka K."/>
            <person name="Martijn J."/>
            <person name="Lind A.E."/>
            <person name="van Eijk R."/>
            <person name="Schleper C."/>
            <person name="Guy L."/>
            <person name="Ettema T.J."/>
        </authorList>
    </citation>
    <scope>NUCLEOTIDE SEQUENCE</scope>
</reference>
<protein>
    <recommendedName>
        <fullName evidence="2">DUF3035 domain-containing protein</fullName>
    </recommendedName>
</protein>
<gene>
    <name evidence="1" type="ORF">LCGC14_0621650</name>
</gene>
<proteinExistence type="predicted"/>
<dbReference type="EMBL" id="LAZR01001059">
    <property type="protein sequence ID" value="KKN51531.1"/>
    <property type="molecule type" value="Genomic_DNA"/>
</dbReference>
<comment type="caution">
    <text evidence="1">The sequence shown here is derived from an EMBL/GenBank/DDBJ whole genome shotgun (WGS) entry which is preliminary data.</text>
</comment>
<dbReference type="Pfam" id="PF11233">
    <property type="entry name" value="DUF3035"/>
    <property type="match status" value="1"/>
</dbReference>
<name>A0A0F9TQY8_9ZZZZ</name>
<evidence type="ECO:0000313" key="1">
    <source>
        <dbReference type="EMBL" id="KKN51531.1"/>
    </source>
</evidence>
<organism evidence="1">
    <name type="scientific">marine sediment metagenome</name>
    <dbReference type="NCBI Taxonomy" id="412755"/>
    <lineage>
        <taxon>unclassified sequences</taxon>
        <taxon>metagenomes</taxon>
        <taxon>ecological metagenomes</taxon>
    </lineage>
</organism>
<evidence type="ECO:0008006" key="2">
    <source>
        <dbReference type="Google" id="ProtNLM"/>
    </source>
</evidence>
<sequence>MRFVAALVLLPLALGACGNTGLRDIRSSAKGPDEFMIQPAKSLQQPDSYTTLPVPTPGQANLTDRNSVAEGVLAFGGTPQSNAEGIPASDAALVQQASRMGVTNNIRQELAETDAAFRKRKARFTQIKIVPTDRYDQAYKRQILDAPREAARWRRAGARTPSAPPAE</sequence>
<dbReference type="PROSITE" id="PS51257">
    <property type="entry name" value="PROKAR_LIPOPROTEIN"/>
    <property type="match status" value="1"/>
</dbReference>
<dbReference type="InterPro" id="IPR021395">
    <property type="entry name" value="DUF3035"/>
</dbReference>
<accession>A0A0F9TQY8</accession>